<sequence length="101" mass="10786">MRVCGRRRPTLRGPGHQRDHAPPRSAGHPLRQRGSRVNVLSPGPVDTPATYVSAGAHDAAGRRQVRDRMSSLIPLARIGRPEEVAAAVFLASARSSFTTGA</sequence>
<dbReference type="OrthoDB" id="9803333at2"/>
<comment type="caution">
    <text evidence="4">The sequence shown here is derived from an EMBL/GenBank/DDBJ whole genome shotgun (WGS) entry which is preliminary data.</text>
</comment>
<keyword evidence="2" id="KW-0560">Oxidoreductase</keyword>
<dbReference type="RefSeq" id="WP_107017007.1">
    <property type="nucleotide sequence ID" value="NZ_KZ679042.1"/>
</dbReference>
<dbReference type="PANTHER" id="PTHR43477:SF1">
    <property type="entry name" value="DIHYDROANTICAPSIN 7-DEHYDROGENASE"/>
    <property type="match status" value="1"/>
</dbReference>
<evidence type="ECO:0000256" key="3">
    <source>
        <dbReference type="SAM" id="MobiDB-lite"/>
    </source>
</evidence>
<evidence type="ECO:0008006" key="6">
    <source>
        <dbReference type="Google" id="ProtNLM"/>
    </source>
</evidence>
<dbReference type="Gene3D" id="3.40.50.720">
    <property type="entry name" value="NAD(P)-binding Rossmann-like Domain"/>
    <property type="match status" value="1"/>
</dbReference>
<protein>
    <recommendedName>
        <fullName evidence="6">SDR family oxidoreductase</fullName>
    </recommendedName>
</protein>
<feature type="region of interest" description="Disordered" evidence="3">
    <location>
        <begin position="1"/>
        <end position="44"/>
    </location>
</feature>
<keyword evidence="5" id="KW-1185">Reference proteome</keyword>
<dbReference type="GO" id="GO:0016491">
    <property type="term" value="F:oxidoreductase activity"/>
    <property type="evidence" value="ECO:0007669"/>
    <property type="project" value="UniProtKB-KW"/>
</dbReference>
<dbReference type="InterPro" id="IPR002347">
    <property type="entry name" value="SDR_fam"/>
</dbReference>
<evidence type="ECO:0000256" key="2">
    <source>
        <dbReference type="ARBA" id="ARBA00023002"/>
    </source>
</evidence>
<dbReference type="PRINTS" id="PR00081">
    <property type="entry name" value="GDHRDH"/>
</dbReference>
<dbReference type="SUPFAM" id="SSF51735">
    <property type="entry name" value="NAD(P)-binding Rossmann-fold domains"/>
    <property type="match status" value="1"/>
</dbReference>
<dbReference type="InterPro" id="IPR051122">
    <property type="entry name" value="SDR_DHRS6-like"/>
</dbReference>
<accession>A0A2P8Q7Z3</accession>
<feature type="compositionally biased region" description="Basic residues" evidence="3">
    <location>
        <begin position="1"/>
        <end position="10"/>
    </location>
</feature>
<dbReference type="Pfam" id="PF13561">
    <property type="entry name" value="adh_short_C2"/>
    <property type="match status" value="1"/>
</dbReference>
<organism evidence="4 5">
    <name type="scientific">Streptomyces dioscori</name>
    <dbReference type="NCBI Taxonomy" id="2109333"/>
    <lineage>
        <taxon>Bacteria</taxon>
        <taxon>Bacillati</taxon>
        <taxon>Actinomycetota</taxon>
        <taxon>Actinomycetes</taxon>
        <taxon>Kitasatosporales</taxon>
        <taxon>Streptomycetaceae</taxon>
        <taxon>Streptomyces</taxon>
        <taxon>Streptomyces aurantiacus group</taxon>
    </lineage>
</organism>
<dbReference type="EMBL" id="PYBJ01000008">
    <property type="protein sequence ID" value="PSM42371.1"/>
    <property type="molecule type" value="Genomic_DNA"/>
</dbReference>
<proteinExistence type="inferred from homology"/>
<gene>
    <name evidence="4" type="ORF">C6Y14_14135</name>
</gene>
<dbReference type="PANTHER" id="PTHR43477">
    <property type="entry name" value="DIHYDROANTICAPSIN 7-DEHYDROGENASE"/>
    <property type="match status" value="1"/>
</dbReference>
<evidence type="ECO:0000256" key="1">
    <source>
        <dbReference type="ARBA" id="ARBA00006484"/>
    </source>
</evidence>
<dbReference type="AlphaFoldDB" id="A0A2P8Q7Z3"/>
<evidence type="ECO:0000313" key="5">
    <source>
        <dbReference type="Proteomes" id="UP000240429"/>
    </source>
</evidence>
<dbReference type="Proteomes" id="UP000240429">
    <property type="component" value="Unassembled WGS sequence"/>
</dbReference>
<reference evidence="4 5" key="1">
    <citation type="submission" date="2018-03" db="EMBL/GenBank/DDBJ databases">
        <title>Streptomyces dioscori sp. nov., a novel endophytic actinobacterium isolated from bulbil of Dioscorea bulbifera L.</title>
        <authorList>
            <person name="Zhikuan W."/>
        </authorList>
    </citation>
    <scope>NUCLEOTIDE SEQUENCE [LARGE SCALE GENOMIC DNA]</scope>
    <source>
        <strain evidence="4 5">A217</strain>
    </source>
</reference>
<comment type="similarity">
    <text evidence="1">Belongs to the short-chain dehydrogenases/reductases (SDR) family.</text>
</comment>
<dbReference type="InterPro" id="IPR036291">
    <property type="entry name" value="NAD(P)-bd_dom_sf"/>
</dbReference>
<evidence type="ECO:0000313" key="4">
    <source>
        <dbReference type="EMBL" id="PSM42371.1"/>
    </source>
</evidence>
<name>A0A2P8Q7Z3_9ACTN</name>